<evidence type="ECO:0000256" key="1">
    <source>
        <dbReference type="SAM" id="Coils"/>
    </source>
</evidence>
<dbReference type="AlphaFoldDB" id="D7D8A5"/>
<gene>
    <name evidence="2" type="ordered locus">Shell_0892</name>
</gene>
<dbReference type="STRING" id="591019.Shell_0892"/>
<name>D7D8A5_STAHD</name>
<feature type="coiled-coil region" evidence="1">
    <location>
        <begin position="200"/>
        <end position="234"/>
    </location>
</feature>
<keyword evidence="3" id="KW-1185">Reference proteome</keyword>
<dbReference type="OrthoDB" id="99492at2157"/>
<dbReference type="eggNOG" id="arCOG10658">
    <property type="taxonomic scope" value="Archaea"/>
</dbReference>
<dbReference type="GeneID" id="9234181"/>
<sequence length="238" mass="28084">MMDSAILDFRTLLSILAFAYALGIREFTARDVHKLFISLLSMNPPSKPDSLLKVLSRIRLKLISNDLRRLYFMGFLKRRRVKRLVRTRSGKTCYRGYEYKYSISSQGWKYIRYLANPDKEDKEDAKGWEDLLALQIIEKTVPKEMREIAGESWKAYFSRRRGSRRFSTSKAMFWDKLIEAKYKLIREGLKDEVKELAGIAEKLIDIVNILLEKYEALKKENARLKEMLKKTLTLPRNQ</sequence>
<organism evidence="2 3">
    <name type="scientific">Staphylothermus hellenicus (strain DSM 12710 / JCM 10830 / BK20S6-10-b1 / P8)</name>
    <dbReference type="NCBI Taxonomy" id="591019"/>
    <lineage>
        <taxon>Archaea</taxon>
        <taxon>Thermoproteota</taxon>
        <taxon>Thermoprotei</taxon>
        <taxon>Desulfurococcales</taxon>
        <taxon>Desulfurococcaceae</taxon>
        <taxon>Staphylothermus</taxon>
    </lineage>
</organism>
<reference evidence="2 3" key="2">
    <citation type="journal article" date="2011" name="Stand. Genomic Sci.">
        <title>Complete genome sequence of Staphylothermus hellenicus P8.</title>
        <authorList>
            <person name="Anderson I."/>
            <person name="Wirth R."/>
            <person name="Lucas S."/>
            <person name="Copeland A."/>
            <person name="Lapidus A."/>
            <person name="Cheng J.F."/>
            <person name="Goodwin L."/>
            <person name="Pitluck S."/>
            <person name="Davenport K."/>
            <person name="Detter J.C."/>
            <person name="Han C."/>
            <person name="Tapia R."/>
            <person name="Land M."/>
            <person name="Hauser L."/>
            <person name="Pati A."/>
            <person name="Mikhailova N."/>
            <person name="Woyke T."/>
            <person name="Klenk H.P."/>
            <person name="Kyrpides N."/>
            <person name="Ivanova N."/>
        </authorList>
    </citation>
    <scope>NUCLEOTIDE SEQUENCE [LARGE SCALE GENOMIC DNA]</scope>
    <source>
        <strain evidence="3">DSM 12710 / JCM 10830 / BK20S6-10-b1 / P8</strain>
    </source>
</reference>
<dbReference type="Proteomes" id="UP000002573">
    <property type="component" value="Chromosome"/>
</dbReference>
<dbReference type="HOGENOM" id="CLU_1017889_0_0_2"/>
<keyword evidence="1" id="KW-0175">Coiled coil</keyword>
<dbReference type="KEGG" id="shc:Shell_0892"/>
<evidence type="ECO:0000313" key="3">
    <source>
        <dbReference type="Proteomes" id="UP000002573"/>
    </source>
</evidence>
<protein>
    <submittedName>
        <fullName evidence="2">Uncharacterized protein</fullName>
    </submittedName>
</protein>
<proteinExistence type="predicted"/>
<accession>D7D8A5</accession>
<dbReference type="RefSeq" id="WP_013143199.1">
    <property type="nucleotide sequence ID" value="NC_014205.1"/>
</dbReference>
<dbReference type="EMBL" id="CP002051">
    <property type="protein sequence ID" value="ADI32001.1"/>
    <property type="molecule type" value="Genomic_DNA"/>
</dbReference>
<reference evidence="3" key="1">
    <citation type="submission" date="2010-05" db="EMBL/GenBank/DDBJ databases">
        <title>Complete sequence of Staphylothermus hellenicus DSM 12710.</title>
        <authorList>
            <consortium name="US DOE Joint Genome Institute"/>
            <person name="Lucas S."/>
            <person name="Copeland A."/>
            <person name="Lapidus A."/>
            <person name="Cheng J.-F."/>
            <person name="Bruce D."/>
            <person name="Goodwin L."/>
            <person name="Pitluck S."/>
            <person name="Davenport K."/>
            <person name="Detter J.C."/>
            <person name="Han C."/>
            <person name="Tapia R."/>
            <person name="Larimer F."/>
            <person name="Land M."/>
            <person name="Hauser L."/>
            <person name="Kyrpides N."/>
            <person name="Mikhailova N."/>
            <person name="Anderson I.J."/>
            <person name="Woyke T."/>
        </authorList>
    </citation>
    <scope>NUCLEOTIDE SEQUENCE [LARGE SCALE GENOMIC DNA]</scope>
    <source>
        <strain evidence="3">DSM 12710 / JCM 10830 / BK20S6-10-b1 / P8</strain>
    </source>
</reference>
<evidence type="ECO:0000313" key="2">
    <source>
        <dbReference type="EMBL" id="ADI32001.1"/>
    </source>
</evidence>